<evidence type="ECO:0000256" key="3">
    <source>
        <dbReference type="ARBA" id="ARBA00023163"/>
    </source>
</evidence>
<dbReference type="SUPFAM" id="SSF47413">
    <property type="entry name" value="lambda repressor-like DNA-binding domains"/>
    <property type="match status" value="1"/>
</dbReference>
<sequence>MTDFGQRLIQAAQEAVAIARGEAEAGSYVLHRPLVIDMRAIREALGLTQDAFAARYRVPLETVRNLEQGRAQPDPAMQAYLTVISREPEIVRRALETA</sequence>
<keyword evidence="3" id="KW-0804">Transcription</keyword>
<proteinExistence type="predicted"/>
<dbReference type="InterPro" id="IPR001387">
    <property type="entry name" value="Cro/C1-type_HTH"/>
</dbReference>
<dbReference type="PANTHER" id="PTHR36511">
    <property type="entry name" value="MERR FAMILY BACTERIAL REGULATORY PROTEIN"/>
    <property type="match status" value="1"/>
</dbReference>
<dbReference type="EMBL" id="LT962688">
    <property type="protein sequence ID" value="SOR31031.1"/>
    <property type="molecule type" value="Genomic_DNA"/>
</dbReference>
<evidence type="ECO:0000256" key="2">
    <source>
        <dbReference type="ARBA" id="ARBA00023125"/>
    </source>
</evidence>
<evidence type="ECO:0000259" key="4">
    <source>
        <dbReference type="PROSITE" id="PS50943"/>
    </source>
</evidence>
<evidence type="ECO:0000256" key="1">
    <source>
        <dbReference type="ARBA" id="ARBA00023015"/>
    </source>
</evidence>
<dbReference type="InterPro" id="IPR010982">
    <property type="entry name" value="Lambda_DNA-bd_dom_sf"/>
</dbReference>
<keyword evidence="2 5" id="KW-0238">DNA-binding</keyword>
<accession>A0A2N9AUM7</accession>
<dbReference type="AlphaFoldDB" id="A0A2N9AUM7"/>
<feature type="domain" description="HTH cro/C1-type" evidence="4">
    <location>
        <begin position="38"/>
        <end position="77"/>
    </location>
</feature>
<dbReference type="PANTHER" id="PTHR36511:SF4">
    <property type="entry name" value="ANTITOXIN MQSA"/>
    <property type="match status" value="1"/>
</dbReference>
<dbReference type="Gene3D" id="1.10.260.40">
    <property type="entry name" value="lambda repressor-like DNA-binding domains"/>
    <property type="match status" value="1"/>
</dbReference>
<reference evidence="7" key="2">
    <citation type="submission" date="2017-10" db="EMBL/GenBank/DDBJ databases">
        <authorList>
            <person name="Regsiter A."/>
            <person name="William W."/>
        </authorList>
    </citation>
    <scope>NUCLEOTIDE SEQUENCE [LARGE SCALE GENOMIC DNA]</scope>
</reference>
<evidence type="ECO:0000313" key="6">
    <source>
        <dbReference type="EMBL" id="WHQ71666.1"/>
    </source>
</evidence>
<dbReference type="EMBL" id="CP073633">
    <property type="protein sequence ID" value="WHQ71666.1"/>
    <property type="molecule type" value="Genomic_DNA"/>
</dbReference>
<dbReference type="Proteomes" id="UP000233769">
    <property type="component" value="Chromosome tk0001"/>
</dbReference>
<name>A0A2N9AUM7_METEX</name>
<reference evidence="5" key="1">
    <citation type="submission" date="2017-10" db="EMBL/GenBank/DDBJ databases">
        <authorList>
            <person name="Banno H."/>
            <person name="Chua N.-H."/>
        </authorList>
    </citation>
    <scope>NUCLEOTIDE SEQUENCE [LARGE SCALE GENOMIC DNA]</scope>
    <source>
        <strain evidence="5">TK 0001</strain>
    </source>
</reference>
<dbReference type="CDD" id="cd00093">
    <property type="entry name" value="HTH_XRE"/>
    <property type="match status" value="1"/>
</dbReference>
<keyword evidence="1" id="KW-0805">Transcription regulation</keyword>
<dbReference type="PROSITE" id="PS50943">
    <property type="entry name" value="HTH_CROC1"/>
    <property type="match status" value="1"/>
</dbReference>
<evidence type="ECO:0000313" key="7">
    <source>
        <dbReference type="Proteomes" id="UP000233769"/>
    </source>
</evidence>
<organism evidence="5 7">
    <name type="scientific">Methylorubrum extorquens</name>
    <name type="common">Methylobacterium dichloromethanicum</name>
    <name type="synonym">Methylobacterium extorquens</name>
    <dbReference type="NCBI Taxonomy" id="408"/>
    <lineage>
        <taxon>Bacteria</taxon>
        <taxon>Pseudomonadati</taxon>
        <taxon>Pseudomonadota</taxon>
        <taxon>Alphaproteobacteria</taxon>
        <taxon>Hyphomicrobiales</taxon>
        <taxon>Methylobacteriaceae</taxon>
        <taxon>Methylorubrum</taxon>
    </lineage>
</organism>
<dbReference type="GO" id="GO:0003677">
    <property type="term" value="F:DNA binding"/>
    <property type="evidence" value="ECO:0007669"/>
    <property type="project" value="UniProtKB-KW"/>
</dbReference>
<dbReference type="RefSeq" id="WP_015950478.1">
    <property type="nucleotide sequence ID" value="NZ_CP073633.1"/>
</dbReference>
<dbReference type="Pfam" id="PF01381">
    <property type="entry name" value="HTH_3"/>
    <property type="match status" value="1"/>
</dbReference>
<evidence type="ECO:0000313" key="5">
    <source>
        <dbReference type="EMBL" id="SOR31031.1"/>
    </source>
</evidence>
<protein>
    <submittedName>
        <fullName evidence="5">DNA-binding protein, putative transcriptional regulator</fullName>
    </submittedName>
    <submittedName>
        <fullName evidence="6">Helix-turn-helix domain-containing protein</fullName>
    </submittedName>
</protein>
<dbReference type="Proteomes" id="UP001223720">
    <property type="component" value="Chromosome"/>
</dbReference>
<dbReference type="InterPro" id="IPR052359">
    <property type="entry name" value="HTH-type_reg/antitoxin"/>
</dbReference>
<reference evidence="6" key="3">
    <citation type="journal article" date="2022" name="Biotechnol. Bioprocess Eng.">
        <title>Pan-genome Analysis Reveals Comparative Genomic Features of Central Metabolic Pathways in Methylorubrum extorquens.</title>
        <authorList>
            <person name="Lee G.M."/>
            <person name="Scott-Nevros Z.K."/>
            <person name="Lee S.-M."/>
            <person name="Kim D."/>
        </authorList>
    </citation>
    <scope>NUCLEOTIDE SEQUENCE</scope>
    <source>
        <strain evidence="6">ATCC 55366</strain>
    </source>
</reference>
<gene>
    <name evidence="6" type="ORF">KEC54_09040</name>
    <name evidence="5" type="ORF">TK0001_4429</name>
</gene>